<dbReference type="VEuPathDB" id="FungiDB:YALI1_D06094g"/>
<organism evidence="1 2">
    <name type="scientific">Yarrowia lipolytica</name>
    <name type="common">Candida lipolytica</name>
    <dbReference type="NCBI Taxonomy" id="4952"/>
    <lineage>
        <taxon>Eukaryota</taxon>
        <taxon>Fungi</taxon>
        <taxon>Dikarya</taxon>
        <taxon>Ascomycota</taxon>
        <taxon>Saccharomycotina</taxon>
        <taxon>Dipodascomycetes</taxon>
        <taxon>Dipodascales</taxon>
        <taxon>Dipodascales incertae sedis</taxon>
        <taxon>Yarrowia</taxon>
    </lineage>
</organism>
<accession>A0A1D8ND77</accession>
<evidence type="ECO:0000313" key="1">
    <source>
        <dbReference type="EMBL" id="AOW03589.1"/>
    </source>
</evidence>
<dbReference type="RefSeq" id="XP_068138710.1">
    <property type="nucleotide sequence ID" value="XM_068282609.1"/>
</dbReference>
<reference evidence="1 2" key="1">
    <citation type="journal article" date="2016" name="PLoS ONE">
        <title>Sequence Assembly of Yarrowia lipolytica Strain W29/CLIB89 Shows Transposable Element Diversity.</title>
        <authorList>
            <person name="Magnan C."/>
            <person name="Yu J."/>
            <person name="Chang I."/>
            <person name="Jahn E."/>
            <person name="Kanomata Y."/>
            <person name="Wu J."/>
            <person name="Zeller M."/>
            <person name="Oakes M."/>
            <person name="Baldi P."/>
            <person name="Sandmeyer S."/>
        </authorList>
    </citation>
    <scope>NUCLEOTIDE SEQUENCE [LARGE SCALE GENOMIC DNA]</scope>
    <source>
        <strain evidence="2">CLIB89(W29)</strain>
    </source>
</reference>
<gene>
    <name evidence="1" type="ORF">YALI1_D06094g</name>
</gene>
<dbReference type="EMBL" id="CP017556">
    <property type="protein sequence ID" value="AOW03589.1"/>
    <property type="molecule type" value="Genomic_DNA"/>
</dbReference>
<dbReference type="Proteomes" id="UP000182444">
    <property type="component" value="Chromosome 1D"/>
</dbReference>
<sequence>MRLHKGVSPCECVCINFHQKEFHPLVSQSVALALWRSGSGAGSWLWRLHMWFSRTLTRHGDDGSGISAGQTRSLLMAVFQLIAVNLYGFIDRSTIGLTDTWPGGRTRLKIELADFSAPTPNQKLSHSQAHTCFSMRHSVSLFTENWETGISPHFPKQLKRIAIPSC</sequence>
<evidence type="ECO:0000313" key="2">
    <source>
        <dbReference type="Proteomes" id="UP000182444"/>
    </source>
</evidence>
<protein>
    <submittedName>
        <fullName evidence="1">Uncharacterized protein</fullName>
    </submittedName>
</protein>
<name>A0A1D8ND77_YARLL</name>
<dbReference type="GeneID" id="94583224"/>
<proteinExistence type="predicted"/>
<dbReference type="AlphaFoldDB" id="A0A1D8ND77"/>